<accession>A0A445BEG8</accession>
<feature type="compositionally biased region" description="Low complexity" evidence="1">
    <location>
        <begin position="267"/>
        <end position="283"/>
    </location>
</feature>
<evidence type="ECO:0000313" key="2">
    <source>
        <dbReference type="EMBL" id="RYR37049.1"/>
    </source>
</evidence>
<dbReference type="Proteomes" id="UP000289738">
    <property type="component" value="Chromosome A09"/>
</dbReference>
<proteinExistence type="predicted"/>
<name>A0A445BEG8_ARAHY</name>
<evidence type="ECO:0000256" key="1">
    <source>
        <dbReference type="SAM" id="MobiDB-lite"/>
    </source>
</evidence>
<keyword evidence="3" id="KW-1185">Reference proteome</keyword>
<evidence type="ECO:0000313" key="3">
    <source>
        <dbReference type="Proteomes" id="UP000289738"/>
    </source>
</evidence>
<dbReference type="EMBL" id="SDMP01000009">
    <property type="protein sequence ID" value="RYR37049.1"/>
    <property type="molecule type" value="Genomic_DNA"/>
</dbReference>
<protein>
    <submittedName>
        <fullName evidence="2">Uncharacterized protein</fullName>
    </submittedName>
</protein>
<feature type="compositionally biased region" description="Polar residues" evidence="1">
    <location>
        <begin position="210"/>
        <end position="221"/>
    </location>
</feature>
<reference evidence="2 3" key="1">
    <citation type="submission" date="2019-01" db="EMBL/GenBank/DDBJ databases">
        <title>Sequencing of cultivated peanut Arachis hypogaea provides insights into genome evolution and oil improvement.</title>
        <authorList>
            <person name="Chen X."/>
        </authorList>
    </citation>
    <scope>NUCLEOTIDE SEQUENCE [LARGE SCALE GENOMIC DNA]</scope>
    <source>
        <strain evidence="3">cv. Fuhuasheng</strain>
        <tissue evidence="2">Leaves</tissue>
    </source>
</reference>
<feature type="compositionally biased region" description="Polar residues" evidence="1">
    <location>
        <begin position="103"/>
        <end position="126"/>
    </location>
</feature>
<organism evidence="2 3">
    <name type="scientific">Arachis hypogaea</name>
    <name type="common">Peanut</name>
    <dbReference type="NCBI Taxonomy" id="3818"/>
    <lineage>
        <taxon>Eukaryota</taxon>
        <taxon>Viridiplantae</taxon>
        <taxon>Streptophyta</taxon>
        <taxon>Embryophyta</taxon>
        <taxon>Tracheophyta</taxon>
        <taxon>Spermatophyta</taxon>
        <taxon>Magnoliopsida</taxon>
        <taxon>eudicotyledons</taxon>
        <taxon>Gunneridae</taxon>
        <taxon>Pentapetalae</taxon>
        <taxon>rosids</taxon>
        <taxon>fabids</taxon>
        <taxon>Fabales</taxon>
        <taxon>Fabaceae</taxon>
        <taxon>Papilionoideae</taxon>
        <taxon>50 kb inversion clade</taxon>
        <taxon>dalbergioids sensu lato</taxon>
        <taxon>Dalbergieae</taxon>
        <taxon>Pterocarpus clade</taxon>
        <taxon>Arachis</taxon>
    </lineage>
</organism>
<gene>
    <name evidence="2" type="ORF">Ahy_A09g041982</name>
</gene>
<dbReference type="AlphaFoldDB" id="A0A445BEG8"/>
<feature type="region of interest" description="Disordered" evidence="1">
    <location>
        <begin position="34"/>
        <end position="69"/>
    </location>
</feature>
<feature type="region of interest" description="Disordered" evidence="1">
    <location>
        <begin position="208"/>
        <end position="290"/>
    </location>
</feature>
<sequence>MIGVNPMYRKKREIAYHIARSAEQRRTGANLFDRAEERGNGEGDGAATARQRRGQRRGNGDGDEKQGRSGAAGLFCSFRLQNRCPAVRRRRRRRAAGGGGWSLTLSVSPRNPSRGRTSSHHATSFSNRHRLLHQASGASSSSPRPWDRQVHRLLHRLPGSGSDPATNFLSVVSVSIGISVTIVVRGSLSSSQLRLQSAIPSPAASFLQAPVSSSPVTQSDSKMGKTNPESDTVVGSTSSPSAATPAAIDDGIFGGTSQSPAPPPLPASNLSTETQTEATGATGKPPKEVN</sequence>
<comment type="caution">
    <text evidence="2">The sequence shown here is derived from an EMBL/GenBank/DDBJ whole genome shotgun (WGS) entry which is preliminary data.</text>
</comment>
<feature type="compositionally biased region" description="Basic and acidic residues" evidence="1">
    <location>
        <begin position="58"/>
        <end position="67"/>
    </location>
</feature>
<feature type="compositionally biased region" description="Low complexity" evidence="1">
    <location>
        <begin position="236"/>
        <end position="247"/>
    </location>
</feature>
<feature type="region of interest" description="Disordered" evidence="1">
    <location>
        <begin position="87"/>
        <end position="146"/>
    </location>
</feature>